<dbReference type="AlphaFoldDB" id="A0AAQ3LYN1"/>
<dbReference type="PANTHER" id="PTHR39401:SF1">
    <property type="entry name" value="SNOAL-LIKE DOMAIN-CONTAINING PROTEIN"/>
    <property type="match status" value="1"/>
</dbReference>
<accession>A0AAQ3LYN1</accession>
<dbReference type="Proteomes" id="UP001303373">
    <property type="component" value="Chromosome 2"/>
</dbReference>
<evidence type="ECO:0008006" key="3">
    <source>
        <dbReference type="Google" id="ProtNLM"/>
    </source>
</evidence>
<keyword evidence="2" id="KW-1185">Reference proteome</keyword>
<gene>
    <name evidence="1" type="ORF">R9X50_00118800</name>
</gene>
<protein>
    <recommendedName>
        <fullName evidence="3">SnoaL-like domain-containing protein</fullName>
    </recommendedName>
</protein>
<evidence type="ECO:0000313" key="1">
    <source>
        <dbReference type="EMBL" id="WPG98398.1"/>
    </source>
</evidence>
<organism evidence="1 2">
    <name type="scientific">Acrodontium crateriforme</name>
    <dbReference type="NCBI Taxonomy" id="150365"/>
    <lineage>
        <taxon>Eukaryota</taxon>
        <taxon>Fungi</taxon>
        <taxon>Dikarya</taxon>
        <taxon>Ascomycota</taxon>
        <taxon>Pezizomycotina</taxon>
        <taxon>Dothideomycetes</taxon>
        <taxon>Dothideomycetidae</taxon>
        <taxon>Mycosphaerellales</taxon>
        <taxon>Teratosphaeriaceae</taxon>
        <taxon>Acrodontium</taxon>
    </lineage>
</organism>
<sequence>MSQYKAQANGAIKPAIQQFFESFYAISDTPDDHEKYSQQFTKNAKLIIASNEANGREGTGSEIMKMRTSMWEKVAKRSHEPKVIYAGASANDVMLYGTVGYTLKDGKEASVDWAARAHLVEEDWEWKMDFYQVYLDSAAMARAK</sequence>
<proteinExistence type="predicted"/>
<dbReference type="SUPFAM" id="SSF54427">
    <property type="entry name" value="NTF2-like"/>
    <property type="match status" value="1"/>
</dbReference>
<evidence type="ECO:0000313" key="2">
    <source>
        <dbReference type="Proteomes" id="UP001303373"/>
    </source>
</evidence>
<dbReference type="Gene3D" id="3.10.450.50">
    <property type="match status" value="1"/>
</dbReference>
<reference evidence="1 2" key="1">
    <citation type="submission" date="2023-11" db="EMBL/GenBank/DDBJ databases">
        <title>An acidophilic fungus is an integral part of prey digestion in a carnivorous sundew plant.</title>
        <authorList>
            <person name="Tsai I.J."/>
        </authorList>
    </citation>
    <scope>NUCLEOTIDE SEQUENCE [LARGE SCALE GENOMIC DNA]</scope>
    <source>
        <strain evidence="1">169a</strain>
    </source>
</reference>
<dbReference type="InterPro" id="IPR032710">
    <property type="entry name" value="NTF2-like_dom_sf"/>
</dbReference>
<dbReference type="EMBL" id="CP138581">
    <property type="protein sequence ID" value="WPG98398.1"/>
    <property type="molecule type" value="Genomic_DNA"/>
</dbReference>
<name>A0AAQ3LYN1_9PEZI</name>
<dbReference type="PANTHER" id="PTHR39401">
    <property type="entry name" value="SNOAL-LIKE DOMAIN-CONTAINING PROTEIN"/>
    <property type="match status" value="1"/>
</dbReference>